<evidence type="ECO:0000256" key="3">
    <source>
        <dbReference type="ARBA" id="ARBA00022723"/>
    </source>
</evidence>
<dbReference type="FunFam" id="2.70.150.10:FF:000032">
    <property type="entry name" value="Phospholipid-transporting ATPase"/>
    <property type="match status" value="1"/>
</dbReference>
<dbReference type="SUPFAM" id="SSF81653">
    <property type="entry name" value="Calcium ATPase, transduction domain A"/>
    <property type="match status" value="1"/>
</dbReference>
<feature type="transmembrane region" description="Helical" evidence="11">
    <location>
        <begin position="654"/>
        <end position="674"/>
    </location>
</feature>
<dbReference type="Pfam" id="PF13246">
    <property type="entry name" value="Cation_ATPase"/>
    <property type="match status" value="1"/>
</dbReference>
<keyword evidence="4" id="KW-0677">Repeat</keyword>
<comment type="subcellular location">
    <subcellularLocation>
        <location evidence="1">Membrane</location>
        <topology evidence="1">Multi-pass membrane protein</topology>
    </subcellularLocation>
</comment>
<feature type="transmembrane region" description="Helical" evidence="11">
    <location>
        <begin position="765"/>
        <end position="787"/>
    </location>
</feature>
<dbReference type="Gene3D" id="3.40.1110.10">
    <property type="entry name" value="Calcium-transporting ATPase, cytoplasmic domain N"/>
    <property type="match status" value="1"/>
</dbReference>
<evidence type="ECO:0000256" key="5">
    <source>
        <dbReference type="ARBA" id="ARBA00022842"/>
    </source>
</evidence>
<dbReference type="Gene3D" id="1.25.40.10">
    <property type="entry name" value="Tetratricopeptide repeat domain"/>
    <property type="match status" value="5"/>
</dbReference>
<evidence type="ECO:0000256" key="4">
    <source>
        <dbReference type="ARBA" id="ARBA00022737"/>
    </source>
</evidence>
<evidence type="ECO:0000256" key="1">
    <source>
        <dbReference type="ARBA" id="ARBA00004141"/>
    </source>
</evidence>
<feature type="compositionally biased region" description="Basic residues" evidence="10">
    <location>
        <begin position="845"/>
        <end position="855"/>
    </location>
</feature>
<feature type="region of interest" description="Disordered" evidence="10">
    <location>
        <begin position="835"/>
        <end position="879"/>
    </location>
</feature>
<dbReference type="InterPro" id="IPR046848">
    <property type="entry name" value="E_motif"/>
</dbReference>
<name>A0A0E0P7R2_ORYRU</name>
<feature type="domain" description="P-type ATPase C-terminal" evidence="12">
    <location>
        <begin position="667"/>
        <end position="787"/>
    </location>
</feature>
<dbReference type="GO" id="GO:0045332">
    <property type="term" value="P:phospholipid translocation"/>
    <property type="evidence" value="ECO:0007669"/>
    <property type="project" value="TreeGrafter"/>
</dbReference>
<dbReference type="eggNOG" id="KOG4197">
    <property type="taxonomic scope" value="Eukaryota"/>
</dbReference>
<evidence type="ECO:0000313" key="13">
    <source>
        <dbReference type="EnsemblPlants" id="ORUFI04G09840.1"/>
    </source>
</evidence>
<evidence type="ECO:0000256" key="2">
    <source>
        <dbReference type="ARBA" id="ARBA00022692"/>
    </source>
</evidence>
<evidence type="ECO:0000256" key="6">
    <source>
        <dbReference type="ARBA" id="ARBA00022946"/>
    </source>
</evidence>
<dbReference type="Gramene" id="ORUFI04G09840.1">
    <property type="protein sequence ID" value="ORUFI04G09840.1"/>
    <property type="gene ID" value="ORUFI04G09840"/>
</dbReference>
<feature type="transmembrane region" description="Helical" evidence="11">
    <location>
        <begin position="707"/>
        <end position="726"/>
    </location>
</feature>
<dbReference type="InterPro" id="IPR018303">
    <property type="entry name" value="ATPase_P-typ_P_site"/>
</dbReference>
<keyword evidence="2 11" id="KW-0812">Transmembrane</keyword>
<dbReference type="OMA" id="HAKRGCV"/>
<dbReference type="PROSITE" id="PS51375">
    <property type="entry name" value="PPR"/>
    <property type="match status" value="5"/>
</dbReference>
<dbReference type="InterPro" id="IPR011990">
    <property type="entry name" value="TPR-like_helical_dom_sf"/>
</dbReference>
<dbReference type="SUPFAM" id="SSF81660">
    <property type="entry name" value="Metal cation-transporting ATPase, ATP-binding domain N"/>
    <property type="match status" value="1"/>
</dbReference>
<keyword evidence="5" id="KW-0460">Magnesium</keyword>
<dbReference type="InterPro" id="IPR023298">
    <property type="entry name" value="ATPase_P-typ_TM_dom_sf"/>
</dbReference>
<dbReference type="InterPro" id="IPR032630">
    <property type="entry name" value="P_typ_ATPase_c"/>
</dbReference>
<dbReference type="InterPro" id="IPR001757">
    <property type="entry name" value="P_typ_ATPase"/>
</dbReference>
<dbReference type="STRING" id="4529.A0A0E0P7R2"/>
<dbReference type="FunFam" id="1.25.40.10:FF:000090">
    <property type="entry name" value="Pentatricopeptide repeat-containing protein, chloroplastic"/>
    <property type="match status" value="1"/>
</dbReference>
<protein>
    <recommendedName>
        <fullName evidence="12">P-type ATPase C-terminal domain-containing protein</fullName>
    </recommendedName>
</protein>
<feature type="repeat" description="PPR" evidence="9">
    <location>
        <begin position="1368"/>
        <end position="1402"/>
    </location>
</feature>
<feature type="repeat" description="PPR" evidence="9">
    <location>
        <begin position="1169"/>
        <end position="1203"/>
    </location>
</feature>
<feature type="repeat" description="PPR" evidence="9">
    <location>
        <begin position="1333"/>
        <end position="1367"/>
    </location>
</feature>
<dbReference type="GO" id="GO:0005886">
    <property type="term" value="C:plasma membrane"/>
    <property type="evidence" value="ECO:0007669"/>
    <property type="project" value="TreeGrafter"/>
</dbReference>
<sequence>MAITAYVSSNKQRFMNQYFLLIACLQLWSSITPVSPATTWGPLAIIFIVSASKEAWDDYNRYLSDKKANGREVLVIKAQDIHVGNIVWLYQNDEIPCDLVLIGTSDPQGICYVETAALDGETDLKTRIVPSICANLSPDQLGRVKGVVECSNPDNDIRRFDANMRLFPPIIDSEKCPLTINNTLLQSCYLRYTEWACGVAVYTGNQTKSGMSRGTAEPKLTAADAMIDKLTVAIFMFQIVVVLVLGFAGNIWKKNQGLKACSFLKALLLYFIILNCYGLHQWYLLYPVEGPWYDFLIIPLRFELLCSIMIPISVKVTLDLSKGVYAKFIDWDEQMFDRETSYISVSFSTAISEDLGQVEYVLSDKTGTLTENRMIFRRCCISDILYGENNEDALKDARLLDAVSRNNPDIVKFLMVMALCNTVVPIKRLIFAFISLFSISTEISFNGSKFYYDLLDILEFTSDRKRMSAVVKDVQSGKILLLSKGADEAILPRCHQGQQIRTYLETVEMYSQLGLRTLCLGWRELEEDEYKDWSKTFQDASCSLENRERKIAEVCHRLEQDLQILGVSAIEDRLQLVGLLKSVGYLTLAIGDGGNDVRMIQEANIGVGISGREGLQAARAADYSIGKFKFLKRLILVHGRYSYNRTAFISQYSFYKSLLICFIQILLPVTTIIFDKDISEETVLQYPQILLYSQSGRLLNPTTFAGWFGRSVYHALVVFLTTICAYSDEKSEIEELSMVALSGCIWLQAFVVTLDTNSFTYPQIILIWGNFIAFYMINLIVSAVPTLQILTLRFLKPSGETIFLQLIVAELKASQTNQSEASSLHMLSKARHFARWKPIPPPPTHARRLSPRPPRRPSSAATEPEAEADQDAGATAAAAAASAEQIGSAARGVFDGMRRRAALSWNATVAAHARRGRVRDALGTAARMHRSAAGLDEATYASALGACARGRCLRMGWQVHCRVVKSGSDDFPVVGASLLDFYSSCLDLDAARTLFDTLHANNELLWSPMVVALVRFNLLSDALDLLQRMPPPRDLFAWTAIISGYARGANEYCCKSLELFVQLLAEDGVMPNEFTYDSVLRACVKMGALEFGRSIHGCLIQSGFESEQLITSALVDLYCRSGAVDDAVMVYNGLQMPSLITSNTLIAGFISMGRTEDAKLVFSQMTEHDSGSYNLMIKAYADEGRLEDCRRMFEMMPRRNMVTLNSMMSVLLQNGKLEEGRKLFEQIKDERNTVTWNSMISGYVQNDQSSEALKLFAVMCRLSIECSASTFPALLHACATIGTIEQGKMVHALLCKTPFESNGYVGTALVDMYSKCGCVSDARAAFSCIMSPNVASWTSLINGLAQNGHWMEAIVQFARMLKNNVKPNEITFLGILMASARAGLVNKGMRFFHSMESYGVVPTVEHYTCAVDLLGRARRVREAEKFISKMPIPADGVVWGALLTACWYTMDLEMGEKVAEKLFYMGTKHISAYVAMSNIYAKLGKWEDVVKVRTRLRSINAKKEPGCSWIEVKDMVHVFLVEDRNHPEREEIYLMLEDLVSNISYSETDDETHGYYLEPASLDLLTSQKRLANQ</sequence>
<dbReference type="PANTHER" id="PTHR24092">
    <property type="entry name" value="PROBABLE PHOSPHOLIPID-TRANSPORTING ATPASE"/>
    <property type="match status" value="1"/>
</dbReference>
<dbReference type="GO" id="GO:0046872">
    <property type="term" value="F:metal ion binding"/>
    <property type="evidence" value="ECO:0007669"/>
    <property type="project" value="UniProtKB-KW"/>
</dbReference>
<dbReference type="HOGENOM" id="CLU_000918_0_0_1"/>
<evidence type="ECO:0000256" key="7">
    <source>
        <dbReference type="ARBA" id="ARBA00022989"/>
    </source>
</evidence>
<proteinExistence type="predicted"/>
<dbReference type="Pfam" id="PF16212">
    <property type="entry name" value="PhoLip_ATPase_C"/>
    <property type="match status" value="2"/>
</dbReference>
<dbReference type="GO" id="GO:0140326">
    <property type="term" value="F:ATPase-coupled intramembrane lipid transporter activity"/>
    <property type="evidence" value="ECO:0007669"/>
    <property type="project" value="TreeGrafter"/>
</dbReference>
<reference evidence="13" key="2">
    <citation type="submission" date="2015-06" db="UniProtKB">
        <authorList>
            <consortium name="EnsemblPlants"/>
        </authorList>
    </citation>
    <scope>IDENTIFICATION</scope>
</reference>
<dbReference type="PANTHER" id="PTHR24092:SF199">
    <property type="entry name" value="PHOSPHOLIPID-TRANSPORTING ATPASE"/>
    <property type="match status" value="1"/>
</dbReference>
<dbReference type="NCBIfam" id="TIGR01494">
    <property type="entry name" value="ATPase_P-type"/>
    <property type="match status" value="1"/>
</dbReference>
<dbReference type="Proteomes" id="UP000008022">
    <property type="component" value="Unassembled WGS sequence"/>
</dbReference>
<dbReference type="eggNOG" id="KOG0206">
    <property type="taxonomic scope" value="Eukaryota"/>
</dbReference>
<feature type="repeat" description="PPR" evidence="9">
    <location>
        <begin position="1072"/>
        <end position="1106"/>
    </location>
</feature>
<dbReference type="SUPFAM" id="SSF81665">
    <property type="entry name" value="Calcium ATPase, transmembrane domain M"/>
    <property type="match status" value="1"/>
</dbReference>
<evidence type="ECO:0000256" key="8">
    <source>
        <dbReference type="ARBA" id="ARBA00023136"/>
    </source>
</evidence>
<dbReference type="Pfam" id="PF20431">
    <property type="entry name" value="E_motif"/>
    <property type="match status" value="1"/>
</dbReference>
<dbReference type="NCBIfam" id="TIGR00756">
    <property type="entry name" value="PPR"/>
    <property type="match status" value="4"/>
</dbReference>
<dbReference type="EnsemblPlants" id="ORUFI04G09840.1">
    <property type="protein sequence ID" value="ORUFI04G09840.1"/>
    <property type="gene ID" value="ORUFI04G09840"/>
</dbReference>
<dbReference type="Gene3D" id="2.70.150.10">
    <property type="entry name" value="Calcium-transporting ATPase, cytoplasmic transduction domain A"/>
    <property type="match status" value="1"/>
</dbReference>
<dbReference type="SUPFAM" id="SSF56784">
    <property type="entry name" value="HAD-like"/>
    <property type="match status" value="1"/>
</dbReference>
<dbReference type="GO" id="GO:0016887">
    <property type="term" value="F:ATP hydrolysis activity"/>
    <property type="evidence" value="ECO:0007669"/>
    <property type="project" value="InterPro"/>
</dbReference>
<dbReference type="InterPro" id="IPR002885">
    <property type="entry name" value="PPR_rpt"/>
</dbReference>
<evidence type="ECO:0000256" key="11">
    <source>
        <dbReference type="SAM" id="Phobius"/>
    </source>
</evidence>
<feature type="repeat" description="PPR" evidence="9">
    <location>
        <begin position="1232"/>
        <end position="1266"/>
    </location>
</feature>
<organism evidence="13 14">
    <name type="scientific">Oryza rufipogon</name>
    <name type="common">Brownbeard rice</name>
    <name type="synonym">Asian wild rice</name>
    <dbReference type="NCBI Taxonomy" id="4529"/>
    <lineage>
        <taxon>Eukaryota</taxon>
        <taxon>Viridiplantae</taxon>
        <taxon>Streptophyta</taxon>
        <taxon>Embryophyta</taxon>
        <taxon>Tracheophyta</taxon>
        <taxon>Spermatophyta</taxon>
        <taxon>Magnoliopsida</taxon>
        <taxon>Liliopsida</taxon>
        <taxon>Poales</taxon>
        <taxon>Poaceae</taxon>
        <taxon>BOP clade</taxon>
        <taxon>Oryzoideae</taxon>
        <taxon>Oryzeae</taxon>
        <taxon>Oryzinae</taxon>
        <taxon>Oryza</taxon>
    </lineage>
</organism>
<keyword evidence="14" id="KW-1185">Reference proteome</keyword>
<keyword evidence="6" id="KW-0809">Transit peptide</keyword>
<dbReference type="GO" id="GO:0005524">
    <property type="term" value="F:ATP binding"/>
    <property type="evidence" value="ECO:0007669"/>
    <property type="project" value="InterPro"/>
</dbReference>
<dbReference type="Pfam" id="PF01535">
    <property type="entry name" value="PPR"/>
    <property type="match status" value="4"/>
</dbReference>
<dbReference type="InterPro" id="IPR036412">
    <property type="entry name" value="HAD-like_sf"/>
</dbReference>
<feature type="domain" description="P-type ATPase C-terminal" evidence="12">
    <location>
        <begin position="618"/>
        <end position="666"/>
    </location>
</feature>
<evidence type="ECO:0000256" key="9">
    <source>
        <dbReference type="PROSITE-ProRule" id="PRU00708"/>
    </source>
</evidence>
<evidence type="ECO:0000259" key="12">
    <source>
        <dbReference type="Pfam" id="PF16212"/>
    </source>
</evidence>
<dbReference type="Pfam" id="PF13041">
    <property type="entry name" value="PPR_2"/>
    <property type="match status" value="2"/>
</dbReference>
<keyword evidence="7 11" id="KW-1133">Transmembrane helix</keyword>
<dbReference type="PRINTS" id="PR00119">
    <property type="entry name" value="CATATPASE"/>
</dbReference>
<dbReference type="InterPro" id="IPR023299">
    <property type="entry name" value="ATPase_P-typ_cyto_dom_N"/>
</dbReference>
<feature type="transmembrane region" description="Helical" evidence="11">
    <location>
        <begin position="230"/>
        <end position="251"/>
    </location>
</feature>
<feature type="transmembrane region" description="Helical" evidence="11">
    <location>
        <begin position="263"/>
        <end position="283"/>
    </location>
</feature>
<evidence type="ECO:0000256" key="10">
    <source>
        <dbReference type="SAM" id="MobiDB-lite"/>
    </source>
</evidence>
<dbReference type="InterPro" id="IPR008250">
    <property type="entry name" value="ATPase_P-typ_transduc_dom_A_sf"/>
</dbReference>
<keyword evidence="8 11" id="KW-0472">Membrane</keyword>
<evidence type="ECO:0000313" key="14">
    <source>
        <dbReference type="Proteomes" id="UP000008022"/>
    </source>
</evidence>
<reference evidence="14" key="1">
    <citation type="submission" date="2013-06" db="EMBL/GenBank/DDBJ databases">
        <authorList>
            <person name="Zhao Q."/>
        </authorList>
    </citation>
    <scope>NUCLEOTIDE SEQUENCE</scope>
    <source>
        <strain evidence="14">cv. W1943</strain>
    </source>
</reference>
<feature type="transmembrane region" description="Helical" evidence="11">
    <location>
        <begin position="295"/>
        <end position="318"/>
    </location>
</feature>
<keyword evidence="3" id="KW-0479">Metal-binding</keyword>
<accession>A0A0E0P7R2</accession>
<dbReference type="PROSITE" id="PS00154">
    <property type="entry name" value="ATPASE_E1_E2"/>
    <property type="match status" value="1"/>
</dbReference>